<feature type="compositionally biased region" description="Basic and acidic residues" evidence="2">
    <location>
        <begin position="11"/>
        <end position="22"/>
    </location>
</feature>
<feature type="domain" description="CCHC-type" evidence="3">
    <location>
        <begin position="180"/>
        <end position="194"/>
    </location>
</feature>
<dbReference type="SUPFAM" id="SSF57756">
    <property type="entry name" value="Retrovirus zinc finger-like domains"/>
    <property type="match status" value="1"/>
</dbReference>
<feature type="region of interest" description="Disordered" evidence="2">
    <location>
        <begin position="9"/>
        <end position="171"/>
    </location>
</feature>
<protein>
    <recommendedName>
        <fullName evidence="3">CCHC-type domain-containing protein</fullName>
    </recommendedName>
</protein>
<feature type="compositionally biased region" description="Low complexity" evidence="2">
    <location>
        <begin position="150"/>
        <end position="170"/>
    </location>
</feature>
<dbReference type="PANTHER" id="PTHR33170:SF2">
    <property type="entry name" value="OS12G0531500 PROTEIN"/>
    <property type="match status" value="1"/>
</dbReference>
<dbReference type="SMART" id="SM00343">
    <property type="entry name" value="ZnF_C2HC"/>
    <property type="match status" value="2"/>
</dbReference>
<feature type="compositionally biased region" description="Low complexity" evidence="2">
    <location>
        <begin position="58"/>
        <end position="102"/>
    </location>
</feature>
<gene>
    <name evidence="4" type="ORF">QYE76_068038</name>
</gene>
<dbReference type="EMBL" id="JAUUTY010000004">
    <property type="protein sequence ID" value="KAK1650233.1"/>
    <property type="molecule type" value="Genomic_DNA"/>
</dbReference>
<feature type="compositionally biased region" description="Low complexity" evidence="2">
    <location>
        <begin position="411"/>
        <end position="422"/>
    </location>
</feature>
<evidence type="ECO:0000259" key="3">
    <source>
        <dbReference type="PROSITE" id="PS50158"/>
    </source>
</evidence>
<dbReference type="GO" id="GO:0008270">
    <property type="term" value="F:zinc ion binding"/>
    <property type="evidence" value="ECO:0007669"/>
    <property type="project" value="UniProtKB-KW"/>
</dbReference>
<evidence type="ECO:0000313" key="4">
    <source>
        <dbReference type="EMBL" id="KAK1650233.1"/>
    </source>
</evidence>
<feature type="compositionally biased region" description="Acidic residues" evidence="2">
    <location>
        <begin position="428"/>
        <end position="449"/>
    </location>
</feature>
<keyword evidence="1" id="KW-0862">Zinc</keyword>
<feature type="region of interest" description="Disordered" evidence="2">
    <location>
        <begin position="552"/>
        <end position="652"/>
    </location>
</feature>
<feature type="compositionally biased region" description="Acidic residues" evidence="2">
    <location>
        <begin position="568"/>
        <end position="584"/>
    </location>
</feature>
<dbReference type="InterPro" id="IPR001878">
    <property type="entry name" value="Znf_CCHC"/>
</dbReference>
<comment type="caution">
    <text evidence="4">The sequence shown here is derived from an EMBL/GenBank/DDBJ whole genome shotgun (WGS) entry which is preliminary data.</text>
</comment>
<evidence type="ECO:0000256" key="2">
    <source>
        <dbReference type="SAM" id="MobiDB-lite"/>
    </source>
</evidence>
<dbReference type="Pfam" id="PF00098">
    <property type="entry name" value="zf-CCHC"/>
    <property type="match status" value="1"/>
</dbReference>
<keyword evidence="5" id="KW-1185">Reference proteome</keyword>
<keyword evidence="1" id="KW-0479">Metal-binding</keyword>
<name>A0AAD8SFG9_LOLMU</name>
<evidence type="ECO:0000256" key="1">
    <source>
        <dbReference type="PROSITE-ProRule" id="PRU00047"/>
    </source>
</evidence>
<accession>A0AAD8SFG9</accession>
<dbReference type="InterPro" id="IPR036875">
    <property type="entry name" value="Znf_CCHC_sf"/>
</dbReference>
<evidence type="ECO:0000313" key="5">
    <source>
        <dbReference type="Proteomes" id="UP001231189"/>
    </source>
</evidence>
<proteinExistence type="predicted"/>
<dbReference type="Gene3D" id="4.10.60.10">
    <property type="entry name" value="Zinc finger, CCHC-type"/>
    <property type="match status" value="1"/>
</dbReference>
<dbReference type="PANTHER" id="PTHR33170">
    <property type="entry name" value="DUF4283 DOMAIN-CONTAINING PROTEIN-RELATED"/>
    <property type="match status" value="1"/>
</dbReference>
<organism evidence="4 5">
    <name type="scientific">Lolium multiflorum</name>
    <name type="common">Italian ryegrass</name>
    <name type="synonym">Lolium perenne subsp. multiflorum</name>
    <dbReference type="NCBI Taxonomy" id="4521"/>
    <lineage>
        <taxon>Eukaryota</taxon>
        <taxon>Viridiplantae</taxon>
        <taxon>Streptophyta</taxon>
        <taxon>Embryophyta</taxon>
        <taxon>Tracheophyta</taxon>
        <taxon>Spermatophyta</taxon>
        <taxon>Magnoliopsida</taxon>
        <taxon>Liliopsida</taxon>
        <taxon>Poales</taxon>
        <taxon>Poaceae</taxon>
        <taxon>BOP clade</taxon>
        <taxon>Pooideae</taxon>
        <taxon>Poodae</taxon>
        <taxon>Poeae</taxon>
        <taxon>Poeae Chloroplast Group 2 (Poeae type)</taxon>
        <taxon>Loliodinae</taxon>
        <taxon>Loliinae</taxon>
        <taxon>Lolium</taxon>
    </lineage>
</organism>
<keyword evidence="1" id="KW-0863">Zinc-finger</keyword>
<feature type="compositionally biased region" description="Polar residues" evidence="2">
    <location>
        <begin position="555"/>
        <end position="565"/>
    </location>
</feature>
<sequence>MQLVCRRILKHPREVHDSRAAMERQQGGNGGANGGPPNQARGGGGRQAGNKRRHQDRQAAGQARGQPQQEAALRARALAEQGARRQGAAGSNQPNPPAAGNNPAPPQWWVERERKRAARRAQEEAGAAAAPLPAAPGGGRAVETAAGKQPASAPKGGSGQGPSQPGGAAKDPAAASRMECFKCGRMGHFQADCPYPPVCLLCGVEGHFSAACTSKGRQPSLRVLGQAVAGESFFSLDFEEDDEEEELASNGAIISFGAVSLSARELDRELHHLVEAEWDWQIQTLLGHSFAVTFPSRETLRMSTRSGKLYLPLSGTVADIRLADADPAPAEQLQEVWVRLSGVPRRMKRANRLLAGMGMLGWPIAVDEDSLKRPMPVRMLLACRNPAKLKGTVQLFHKQWGYNIGVAVEAPAGPSGGSSPPASHKPGDDEDDEDVDDLTPSEGEWDDLGVQDAARKAGAPSAAPPPAPAPAAPQAPADAIGGSPTPCQDAPGEGALERSPTGLASLDQYGSNLPRKGAWPVSLATLERQATPVLMEVDVPADSAPLVSSVLLESDSGSEGSPSKNMDSEADVDDDDEQLEDVDDSERAPLDQPAAGGVPRRRRTRTVAAGPARKSARLLGPAAALPVMQRAQERTASKNLEGNPKPPSSLPSLAQFSALPALSDSHLEVVAHDSGLAFTLESRTIAETLSLI</sequence>
<dbReference type="PROSITE" id="PS50158">
    <property type="entry name" value="ZF_CCHC"/>
    <property type="match status" value="1"/>
</dbReference>
<feature type="compositionally biased region" description="Pro residues" evidence="2">
    <location>
        <begin position="462"/>
        <end position="473"/>
    </location>
</feature>
<dbReference type="AlphaFoldDB" id="A0AAD8SFG9"/>
<reference evidence="4" key="1">
    <citation type="submission" date="2023-07" db="EMBL/GenBank/DDBJ databases">
        <title>A chromosome-level genome assembly of Lolium multiflorum.</title>
        <authorList>
            <person name="Chen Y."/>
            <person name="Copetti D."/>
            <person name="Kolliker R."/>
            <person name="Studer B."/>
        </authorList>
    </citation>
    <scope>NUCLEOTIDE SEQUENCE</scope>
    <source>
        <strain evidence="4">02402/16</strain>
        <tissue evidence="4">Leaf</tissue>
    </source>
</reference>
<dbReference type="GO" id="GO:0003676">
    <property type="term" value="F:nucleic acid binding"/>
    <property type="evidence" value="ECO:0007669"/>
    <property type="project" value="InterPro"/>
</dbReference>
<dbReference type="Proteomes" id="UP001231189">
    <property type="component" value="Unassembled WGS sequence"/>
</dbReference>
<feature type="region of interest" description="Disordered" evidence="2">
    <location>
        <begin position="411"/>
        <end position="509"/>
    </location>
</feature>